<evidence type="ECO:0000259" key="7">
    <source>
        <dbReference type="Pfam" id="PF04055"/>
    </source>
</evidence>
<dbReference type="InterPro" id="IPR058240">
    <property type="entry name" value="rSAM_sf"/>
</dbReference>
<evidence type="ECO:0000313" key="9">
    <source>
        <dbReference type="EMBL" id="KKR79537.1"/>
    </source>
</evidence>
<dbReference type="CDD" id="cd01335">
    <property type="entry name" value="Radical_SAM"/>
    <property type="match status" value="1"/>
</dbReference>
<evidence type="ECO:0000256" key="3">
    <source>
        <dbReference type="ARBA" id="ARBA00022691"/>
    </source>
</evidence>
<evidence type="ECO:0000256" key="4">
    <source>
        <dbReference type="ARBA" id="ARBA00022723"/>
    </source>
</evidence>
<evidence type="ECO:0000256" key="1">
    <source>
        <dbReference type="ARBA" id="ARBA00001966"/>
    </source>
</evidence>
<feature type="domain" description="Radical SAM core" evidence="7">
    <location>
        <begin position="11"/>
        <end position="168"/>
    </location>
</feature>
<gene>
    <name evidence="9" type="ORF">UU24_C0006G0031</name>
</gene>
<keyword evidence="3" id="KW-0949">S-adenosyl-L-methionine</keyword>
<dbReference type="InterPro" id="IPR050377">
    <property type="entry name" value="Radical_SAM_PqqE_MftC-like"/>
</dbReference>
<evidence type="ECO:0000259" key="8">
    <source>
        <dbReference type="Pfam" id="PF13186"/>
    </source>
</evidence>
<dbReference type="Pfam" id="PF13186">
    <property type="entry name" value="SPASM"/>
    <property type="match status" value="1"/>
</dbReference>
<keyword evidence="2" id="KW-0004">4Fe-4S</keyword>
<protein>
    <recommendedName>
        <fullName evidence="11">Radical SAM domain protein</fullName>
    </recommendedName>
</protein>
<dbReference type="AlphaFoldDB" id="A0A0G0WVU1"/>
<dbReference type="InterPro" id="IPR023885">
    <property type="entry name" value="4Fe4S-binding_SPASM_dom"/>
</dbReference>
<evidence type="ECO:0008006" key="11">
    <source>
        <dbReference type="Google" id="ProtNLM"/>
    </source>
</evidence>
<dbReference type="GO" id="GO:0003824">
    <property type="term" value="F:catalytic activity"/>
    <property type="evidence" value="ECO:0007669"/>
    <property type="project" value="InterPro"/>
</dbReference>
<dbReference type="PANTHER" id="PTHR11228">
    <property type="entry name" value="RADICAL SAM DOMAIN PROTEIN"/>
    <property type="match status" value="1"/>
</dbReference>
<sequence length="308" mass="35652">MIPQNNELRFEVTTRCNYHCVMCPRDELVRKKETMSFDSFKFYLDRITSETSQFEIVSFVGFGEPLLDSTLLEKMAYARKLNYRVLLLTTASVLTMEKFKEMNEIGVESIRVSLHGNSVDGYAKTHAPSSINFFEKVKDLITDIGSLKRNTKIILTYVVTEHNKKDIESWVCYWKDKVDLIEVWKPHNWVDGRIYRKTEVEKSKSCGRPEKGPIQIQVDGTINMCCFDFNGQLLLGDLNKQSLKEIFNAKPFQKILGCHQIGDFKGSKLICENCDQRVNDKSDIMIYNSKFDISERILQLSTSYKPLS</sequence>
<evidence type="ECO:0000256" key="5">
    <source>
        <dbReference type="ARBA" id="ARBA00023004"/>
    </source>
</evidence>
<accession>A0A0G0WVU1</accession>
<evidence type="ECO:0000256" key="6">
    <source>
        <dbReference type="ARBA" id="ARBA00023014"/>
    </source>
</evidence>
<dbReference type="Gene3D" id="3.20.20.70">
    <property type="entry name" value="Aldolase class I"/>
    <property type="match status" value="1"/>
</dbReference>
<feature type="domain" description="4Fe4S-binding SPASM" evidence="8">
    <location>
        <begin position="212"/>
        <end position="275"/>
    </location>
</feature>
<organism evidence="9 10">
    <name type="scientific">Candidatus Nomurabacteria bacterium GW2011_GWA2_40_9</name>
    <dbReference type="NCBI Taxonomy" id="1618734"/>
    <lineage>
        <taxon>Bacteria</taxon>
        <taxon>Candidatus Nomuraibacteriota</taxon>
    </lineage>
</organism>
<dbReference type="SFLD" id="SFLDG01387">
    <property type="entry name" value="BtrN-like_SPASM_domain_contain"/>
    <property type="match status" value="1"/>
</dbReference>
<dbReference type="Pfam" id="PF04055">
    <property type="entry name" value="Radical_SAM"/>
    <property type="match status" value="1"/>
</dbReference>
<dbReference type="SFLD" id="SFLDS00029">
    <property type="entry name" value="Radical_SAM"/>
    <property type="match status" value="1"/>
</dbReference>
<dbReference type="GO" id="GO:0051536">
    <property type="term" value="F:iron-sulfur cluster binding"/>
    <property type="evidence" value="ECO:0007669"/>
    <property type="project" value="UniProtKB-KW"/>
</dbReference>
<dbReference type="SUPFAM" id="SSF102114">
    <property type="entry name" value="Radical SAM enzymes"/>
    <property type="match status" value="1"/>
</dbReference>
<keyword evidence="6" id="KW-0411">Iron-sulfur</keyword>
<name>A0A0G0WVU1_9BACT</name>
<keyword evidence="5" id="KW-0408">Iron</keyword>
<dbReference type="EMBL" id="LBZW01000006">
    <property type="protein sequence ID" value="KKR79537.1"/>
    <property type="molecule type" value="Genomic_DNA"/>
</dbReference>
<dbReference type="SFLD" id="SFLDG01067">
    <property type="entry name" value="SPASM/twitch_domain_containing"/>
    <property type="match status" value="1"/>
</dbReference>
<dbReference type="PANTHER" id="PTHR11228:SF7">
    <property type="entry name" value="PQQA PEPTIDE CYCLASE"/>
    <property type="match status" value="1"/>
</dbReference>
<dbReference type="GO" id="GO:0046872">
    <property type="term" value="F:metal ion binding"/>
    <property type="evidence" value="ECO:0007669"/>
    <property type="project" value="UniProtKB-KW"/>
</dbReference>
<dbReference type="InterPro" id="IPR007197">
    <property type="entry name" value="rSAM"/>
</dbReference>
<proteinExistence type="predicted"/>
<dbReference type="Proteomes" id="UP000034749">
    <property type="component" value="Unassembled WGS sequence"/>
</dbReference>
<comment type="cofactor">
    <cofactor evidence="1">
        <name>[4Fe-4S] cluster</name>
        <dbReference type="ChEBI" id="CHEBI:49883"/>
    </cofactor>
</comment>
<evidence type="ECO:0000313" key="10">
    <source>
        <dbReference type="Proteomes" id="UP000034749"/>
    </source>
</evidence>
<reference evidence="9 10" key="1">
    <citation type="journal article" date="2015" name="Nature">
        <title>rRNA introns, odd ribosomes, and small enigmatic genomes across a large radiation of phyla.</title>
        <authorList>
            <person name="Brown C.T."/>
            <person name="Hug L.A."/>
            <person name="Thomas B.C."/>
            <person name="Sharon I."/>
            <person name="Castelle C.J."/>
            <person name="Singh A."/>
            <person name="Wilkins M.J."/>
            <person name="Williams K.H."/>
            <person name="Banfield J.F."/>
        </authorList>
    </citation>
    <scope>NUCLEOTIDE SEQUENCE [LARGE SCALE GENOMIC DNA]</scope>
</reference>
<dbReference type="InterPro" id="IPR013785">
    <property type="entry name" value="Aldolase_TIM"/>
</dbReference>
<evidence type="ECO:0000256" key="2">
    <source>
        <dbReference type="ARBA" id="ARBA00022485"/>
    </source>
</evidence>
<comment type="caution">
    <text evidence="9">The sequence shown here is derived from an EMBL/GenBank/DDBJ whole genome shotgun (WGS) entry which is preliminary data.</text>
</comment>
<dbReference type="InterPro" id="IPR034391">
    <property type="entry name" value="AdoMet-like_SPASM_containing"/>
</dbReference>
<keyword evidence="4" id="KW-0479">Metal-binding</keyword>